<dbReference type="RefSeq" id="WP_268115832.1">
    <property type="nucleotide sequence ID" value="NZ_CP113524.1"/>
</dbReference>
<protein>
    <submittedName>
        <fullName evidence="1">Uncharacterized protein</fullName>
    </submittedName>
</protein>
<keyword evidence="2" id="KW-1185">Reference proteome</keyword>
<name>A0ABY7AHD2_9FIRM</name>
<proteinExistence type="predicted"/>
<gene>
    <name evidence="1" type="ORF">OW255_04995</name>
</gene>
<accession>A0ABY7AHD2</accession>
<evidence type="ECO:0000313" key="1">
    <source>
        <dbReference type="EMBL" id="WAJ24868.1"/>
    </source>
</evidence>
<dbReference type="Proteomes" id="UP001163115">
    <property type="component" value="Chromosome"/>
</dbReference>
<sequence length="42" mass="4833">MICDQARQKCPETGLVTTFWTLQEQVDEAIIDKECYNDLGAR</sequence>
<organism evidence="1 2">
    <name type="scientific">Lacrimispora xylanolytica</name>
    <dbReference type="NCBI Taxonomy" id="29375"/>
    <lineage>
        <taxon>Bacteria</taxon>
        <taxon>Bacillati</taxon>
        <taxon>Bacillota</taxon>
        <taxon>Clostridia</taxon>
        <taxon>Lachnospirales</taxon>
        <taxon>Lachnospiraceae</taxon>
        <taxon>Lacrimispora</taxon>
    </lineage>
</organism>
<evidence type="ECO:0000313" key="2">
    <source>
        <dbReference type="Proteomes" id="UP001163115"/>
    </source>
</evidence>
<reference evidence="1" key="1">
    <citation type="submission" date="2022-11" db="EMBL/GenBank/DDBJ databases">
        <title>Lacrimispora xylanolytica sy1, complete genome.</title>
        <authorList>
            <person name="Choi S."/>
        </authorList>
    </citation>
    <scope>NUCLEOTIDE SEQUENCE</scope>
    <source>
        <strain evidence="1">Sy1</strain>
    </source>
</reference>
<dbReference type="EMBL" id="CP113524">
    <property type="protein sequence ID" value="WAJ24868.1"/>
    <property type="molecule type" value="Genomic_DNA"/>
</dbReference>